<name>A0A518BMP7_9BACT</name>
<feature type="domain" description="Rhodanese" evidence="1">
    <location>
        <begin position="28"/>
        <end position="116"/>
    </location>
</feature>
<sequence>MLLALRTPTNLPMIQSIRPTELKARLDGGDQLVLLDVRQPEEVEICQIEGALNIPLDQLASRSAELDPEAEIVCICHHGMRSANAAAFLLERDFERLINLTGGIDGWAATVDPDMARY</sequence>
<keyword evidence="2" id="KW-0548">Nucleotidyltransferase</keyword>
<dbReference type="InterPro" id="IPR050229">
    <property type="entry name" value="GlpE_sulfurtransferase"/>
</dbReference>
<proteinExistence type="predicted"/>
<organism evidence="2 3">
    <name type="scientific">Engelhardtia mirabilis</name>
    <dbReference type="NCBI Taxonomy" id="2528011"/>
    <lineage>
        <taxon>Bacteria</taxon>
        <taxon>Pseudomonadati</taxon>
        <taxon>Planctomycetota</taxon>
        <taxon>Planctomycetia</taxon>
        <taxon>Planctomycetia incertae sedis</taxon>
        <taxon>Engelhardtia</taxon>
    </lineage>
</organism>
<accession>A0A518BMP7</accession>
<evidence type="ECO:0000313" key="2">
    <source>
        <dbReference type="EMBL" id="QDU68260.1"/>
    </source>
</evidence>
<keyword evidence="2" id="KW-0808">Transferase</keyword>
<reference evidence="2 3" key="1">
    <citation type="submission" date="2019-02" db="EMBL/GenBank/DDBJ databases">
        <title>Deep-cultivation of Planctomycetes and their phenomic and genomic characterization uncovers novel biology.</title>
        <authorList>
            <person name="Wiegand S."/>
            <person name="Jogler M."/>
            <person name="Boedeker C."/>
            <person name="Pinto D."/>
            <person name="Vollmers J."/>
            <person name="Rivas-Marin E."/>
            <person name="Kohn T."/>
            <person name="Peeters S.H."/>
            <person name="Heuer A."/>
            <person name="Rast P."/>
            <person name="Oberbeckmann S."/>
            <person name="Bunk B."/>
            <person name="Jeske O."/>
            <person name="Meyerdierks A."/>
            <person name="Storesund J.E."/>
            <person name="Kallscheuer N."/>
            <person name="Luecker S."/>
            <person name="Lage O.M."/>
            <person name="Pohl T."/>
            <person name="Merkel B.J."/>
            <person name="Hornburger P."/>
            <person name="Mueller R.-W."/>
            <person name="Bruemmer F."/>
            <person name="Labrenz M."/>
            <person name="Spormann A.M."/>
            <person name="Op den Camp H."/>
            <person name="Overmann J."/>
            <person name="Amann R."/>
            <person name="Jetten M.S.M."/>
            <person name="Mascher T."/>
            <person name="Medema M.H."/>
            <person name="Devos D.P."/>
            <person name="Kaster A.-K."/>
            <person name="Ovreas L."/>
            <person name="Rohde M."/>
            <person name="Galperin M.Y."/>
            <person name="Jogler C."/>
        </authorList>
    </citation>
    <scope>NUCLEOTIDE SEQUENCE [LARGE SCALE GENOMIC DNA]</scope>
    <source>
        <strain evidence="2 3">Pla133</strain>
    </source>
</reference>
<keyword evidence="3" id="KW-1185">Reference proteome</keyword>
<dbReference type="Gene3D" id="3.40.250.10">
    <property type="entry name" value="Rhodanese-like domain"/>
    <property type="match status" value="1"/>
</dbReference>
<dbReference type="PROSITE" id="PS50206">
    <property type="entry name" value="RHODANESE_3"/>
    <property type="match status" value="1"/>
</dbReference>
<protein>
    <submittedName>
        <fullName evidence="2">Putative adenylyltransferase/sulfurtransferase MoeZ</fullName>
    </submittedName>
</protein>
<dbReference type="GO" id="GO:0016779">
    <property type="term" value="F:nucleotidyltransferase activity"/>
    <property type="evidence" value="ECO:0007669"/>
    <property type="project" value="UniProtKB-KW"/>
</dbReference>
<dbReference type="Proteomes" id="UP000316921">
    <property type="component" value="Chromosome"/>
</dbReference>
<dbReference type="EMBL" id="CP036287">
    <property type="protein sequence ID" value="QDU68260.1"/>
    <property type="molecule type" value="Genomic_DNA"/>
</dbReference>
<dbReference type="PANTHER" id="PTHR43031:SF17">
    <property type="entry name" value="SULFURTRANSFERASE YTWF-RELATED"/>
    <property type="match status" value="1"/>
</dbReference>
<evidence type="ECO:0000313" key="3">
    <source>
        <dbReference type="Proteomes" id="UP000316921"/>
    </source>
</evidence>
<dbReference type="SUPFAM" id="SSF52821">
    <property type="entry name" value="Rhodanese/Cell cycle control phosphatase"/>
    <property type="match status" value="1"/>
</dbReference>
<gene>
    <name evidence="2" type="primary">moeZ_3</name>
    <name evidence="2" type="ORF">Pla133_33550</name>
</gene>
<dbReference type="InterPro" id="IPR001763">
    <property type="entry name" value="Rhodanese-like_dom"/>
</dbReference>
<dbReference type="Pfam" id="PF00581">
    <property type="entry name" value="Rhodanese"/>
    <property type="match status" value="1"/>
</dbReference>
<dbReference type="SMART" id="SM00450">
    <property type="entry name" value="RHOD"/>
    <property type="match status" value="1"/>
</dbReference>
<dbReference type="KEGG" id="pbap:Pla133_33550"/>
<dbReference type="InterPro" id="IPR036873">
    <property type="entry name" value="Rhodanese-like_dom_sf"/>
</dbReference>
<evidence type="ECO:0000259" key="1">
    <source>
        <dbReference type="PROSITE" id="PS50206"/>
    </source>
</evidence>
<dbReference type="AlphaFoldDB" id="A0A518BMP7"/>
<dbReference type="PANTHER" id="PTHR43031">
    <property type="entry name" value="FAD-DEPENDENT OXIDOREDUCTASE"/>
    <property type="match status" value="1"/>
</dbReference>